<evidence type="ECO:0000313" key="1">
    <source>
        <dbReference type="EMBL" id="KKS82849.1"/>
    </source>
</evidence>
<organism evidence="1 2">
    <name type="scientific">Candidatus Wolfebacteria bacterium GW2011_GWC1_43_10</name>
    <dbReference type="NCBI Taxonomy" id="1619011"/>
    <lineage>
        <taxon>Bacteria</taxon>
        <taxon>Candidatus Wolfeibacteriota</taxon>
    </lineage>
</organism>
<evidence type="ECO:0000313" key="2">
    <source>
        <dbReference type="Proteomes" id="UP000034810"/>
    </source>
</evidence>
<dbReference type="EMBL" id="LCFA01000004">
    <property type="protein sequence ID" value="KKS82849.1"/>
    <property type="molecule type" value="Genomic_DNA"/>
</dbReference>
<name>A0A0G1CBQ7_9BACT</name>
<sequence length="51" mass="5782">MKQVFFGLLIVIAAAYAFGVVSRATSVRPGEKRAPYLEYYQRRQNFIGPNS</sequence>
<dbReference type="AlphaFoldDB" id="A0A0G1CBQ7"/>
<accession>A0A0G1CBQ7</accession>
<reference evidence="1 2" key="1">
    <citation type="journal article" date="2015" name="Nature">
        <title>rRNA introns, odd ribosomes, and small enigmatic genomes across a large radiation of phyla.</title>
        <authorList>
            <person name="Brown C.T."/>
            <person name="Hug L.A."/>
            <person name="Thomas B.C."/>
            <person name="Sharon I."/>
            <person name="Castelle C.J."/>
            <person name="Singh A."/>
            <person name="Wilkins M.J."/>
            <person name="Williams K.H."/>
            <person name="Banfield J.F."/>
        </authorList>
    </citation>
    <scope>NUCLEOTIDE SEQUENCE [LARGE SCALE GENOMIC DNA]</scope>
</reference>
<proteinExistence type="predicted"/>
<protein>
    <submittedName>
        <fullName evidence="1">Uncharacterized protein</fullName>
    </submittedName>
</protein>
<dbReference type="Proteomes" id="UP000034810">
    <property type="component" value="Unassembled WGS sequence"/>
</dbReference>
<comment type="caution">
    <text evidence="1">The sequence shown here is derived from an EMBL/GenBank/DDBJ whole genome shotgun (WGS) entry which is preliminary data.</text>
</comment>
<gene>
    <name evidence="1" type="ORF">UV58_C0004G0022</name>
</gene>